<comment type="caution">
    <text evidence="2">The sequence shown here is derived from an EMBL/GenBank/DDBJ whole genome shotgun (WGS) entry which is preliminary data.</text>
</comment>
<dbReference type="EMBL" id="QVLU01000005">
    <property type="protein sequence ID" value="RGE72638.1"/>
    <property type="molecule type" value="Genomic_DNA"/>
</dbReference>
<evidence type="ECO:0000313" key="2">
    <source>
        <dbReference type="EMBL" id="RGE72638.1"/>
    </source>
</evidence>
<feature type="domain" description="DUF7666" evidence="1">
    <location>
        <begin position="1"/>
        <end position="97"/>
    </location>
</feature>
<dbReference type="OrthoDB" id="9812966at2"/>
<reference evidence="2 3" key="1">
    <citation type="submission" date="2018-08" db="EMBL/GenBank/DDBJ databases">
        <title>A genome reference for cultivated species of the human gut microbiota.</title>
        <authorList>
            <person name="Zou Y."/>
            <person name="Xue W."/>
            <person name="Luo G."/>
        </authorList>
    </citation>
    <scope>NUCLEOTIDE SEQUENCE [LARGE SCALE GENOMIC DNA]</scope>
    <source>
        <strain evidence="2 3">AF26-4BH</strain>
    </source>
</reference>
<dbReference type="AlphaFoldDB" id="A0A3E3IZX6"/>
<dbReference type="RefSeq" id="WP_025491439.1">
    <property type="nucleotide sequence ID" value="NZ_QVLU01000005.1"/>
</dbReference>
<evidence type="ECO:0000313" key="3">
    <source>
        <dbReference type="Proteomes" id="UP000261166"/>
    </source>
</evidence>
<name>A0A3E3IZX6_9FIRM</name>
<protein>
    <recommendedName>
        <fullName evidence="1">DUF7666 domain-containing protein</fullName>
    </recommendedName>
</protein>
<evidence type="ECO:0000259" key="1">
    <source>
        <dbReference type="Pfam" id="PF24703"/>
    </source>
</evidence>
<gene>
    <name evidence="2" type="ORF">DWY69_07065</name>
</gene>
<accession>A0A3E3IZX6</accession>
<proteinExistence type="predicted"/>
<sequence>MIAYKGFNSDMTCTLGRGKYQYTIGETVCETSSKCARTGLHCAENPLDCLGYYPLGGNNRYCLVEAMGSLDEDGVDSKISCTQMRIVRELNLKQLCSAAMAYMLQHPERDWTRNGHLLEVKYMEAEGAGKGAIAIARGENPRVRGKRGAAVGILKEKDGFFLAAKVGIVGEDIQPDIWYRLNEGGMWEHEKKNSYADTAAVTE</sequence>
<dbReference type="Pfam" id="PF24703">
    <property type="entry name" value="DUF7666"/>
    <property type="match status" value="1"/>
</dbReference>
<dbReference type="InterPro" id="IPR056083">
    <property type="entry name" value="DUF7666"/>
</dbReference>
<organism evidence="2 3">
    <name type="scientific">Eisenbergiella massiliensis</name>
    <dbReference type="NCBI Taxonomy" id="1720294"/>
    <lineage>
        <taxon>Bacteria</taxon>
        <taxon>Bacillati</taxon>
        <taxon>Bacillota</taxon>
        <taxon>Clostridia</taxon>
        <taxon>Lachnospirales</taxon>
        <taxon>Lachnospiraceae</taxon>
        <taxon>Eisenbergiella</taxon>
    </lineage>
</organism>
<dbReference type="Proteomes" id="UP000261166">
    <property type="component" value="Unassembled WGS sequence"/>
</dbReference>